<keyword evidence="2" id="KW-1185">Reference proteome</keyword>
<dbReference type="EMBL" id="JARBDR010000342">
    <property type="protein sequence ID" value="KAJ8314334.1"/>
    <property type="molecule type" value="Genomic_DNA"/>
</dbReference>
<dbReference type="Proteomes" id="UP001217089">
    <property type="component" value="Unassembled WGS sequence"/>
</dbReference>
<evidence type="ECO:0008006" key="3">
    <source>
        <dbReference type="Google" id="ProtNLM"/>
    </source>
</evidence>
<dbReference type="SUPFAM" id="SSF49842">
    <property type="entry name" value="TNF-like"/>
    <property type="match status" value="1"/>
</dbReference>
<dbReference type="Gene3D" id="2.60.120.40">
    <property type="match status" value="1"/>
</dbReference>
<comment type="caution">
    <text evidence="1">The sequence shown here is derived from an EMBL/GenBank/DDBJ whole genome shotgun (WGS) entry which is preliminary data.</text>
</comment>
<organism evidence="1 2">
    <name type="scientific">Tegillarca granosa</name>
    <name type="common">Malaysian cockle</name>
    <name type="synonym">Anadara granosa</name>
    <dbReference type="NCBI Taxonomy" id="220873"/>
    <lineage>
        <taxon>Eukaryota</taxon>
        <taxon>Metazoa</taxon>
        <taxon>Spiralia</taxon>
        <taxon>Lophotrochozoa</taxon>
        <taxon>Mollusca</taxon>
        <taxon>Bivalvia</taxon>
        <taxon>Autobranchia</taxon>
        <taxon>Pteriomorphia</taxon>
        <taxon>Arcoida</taxon>
        <taxon>Arcoidea</taxon>
        <taxon>Arcidae</taxon>
        <taxon>Tegillarca</taxon>
    </lineage>
</organism>
<protein>
    <recommendedName>
        <fullName evidence="3">C1q domain-containing protein</fullName>
    </recommendedName>
</protein>
<gene>
    <name evidence="1" type="ORF">KUTeg_008895</name>
</gene>
<evidence type="ECO:0000313" key="1">
    <source>
        <dbReference type="EMBL" id="KAJ8314334.1"/>
    </source>
</evidence>
<name>A0ABQ9FAE4_TEGGR</name>
<dbReference type="InterPro" id="IPR008983">
    <property type="entry name" value="Tumour_necrosis_fac-like_dom"/>
</dbReference>
<reference evidence="1 2" key="1">
    <citation type="submission" date="2022-12" db="EMBL/GenBank/DDBJ databases">
        <title>Chromosome-level genome of Tegillarca granosa.</title>
        <authorList>
            <person name="Kim J."/>
        </authorList>
    </citation>
    <scope>NUCLEOTIDE SEQUENCE [LARGE SCALE GENOMIC DNA]</scope>
    <source>
        <strain evidence="1">Teg-2019</strain>
        <tissue evidence="1">Adductor muscle</tissue>
    </source>
</reference>
<sequence>MVLKSNSNLGHCVGFLAFLTKVKHISGITKFEKVTYNYGNGYSKSTARNRDASADITKNRSRVVYAYTSRDSIWNSGSVIALLELKRGDSVYLSHNTIIIHSTGTNFMGLIVSPDK</sequence>
<proteinExistence type="predicted"/>
<accession>A0ABQ9FAE4</accession>
<evidence type="ECO:0000313" key="2">
    <source>
        <dbReference type="Proteomes" id="UP001217089"/>
    </source>
</evidence>